<evidence type="ECO:0000256" key="1">
    <source>
        <dbReference type="SAM" id="Coils"/>
    </source>
</evidence>
<evidence type="ECO:0000313" key="5">
    <source>
        <dbReference type="Proteomes" id="UP001251870"/>
    </source>
</evidence>
<evidence type="ECO:0000256" key="2">
    <source>
        <dbReference type="SAM" id="MobiDB-lite"/>
    </source>
</evidence>
<evidence type="ECO:0000313" key="4">
    <source>
        <dbReference type="EMBL" id="MDR8018126.1"/>
    </source>
</evidence>
<keyword evidence="1" id="KW-0175">Coiled coil</keyword>
<feature type="region of interest" description="Disordered" evidence="2">
    <location>
        <begin position="516"/>
        <end position="537"/>
    </location>
</feature>
<feature type="compositionally biased region" description="Basic residues" evidence="2">
    <location>
        <begin position="527"/>
        <end position="537"/>
    </location>
</feature>
<organism evidence="4 5">
    <name type="scientific">Nesterenkonia aerolata</name>
    <dbReference type="NCBI Taxonomy" id="3074079"/>
    <lineage>
        <taxon>Bacteria</taxon>
        <taxon>Bacillati</taxon>
        <taxon>Actinomycetota</taxon>
        <taxon>Actinomycetes</taxon>
        <taxon>Micrococcales</taxon>
        <taxon>Micrococcaceae</taxon>
        <taxon>Nesterenkonia</taxon>
    </lineage>
</organism>
<feature type="transmembrane region" description="Helical" evidence="3">
    <location>
        <begin position="12"/>
        <end position="35"/>
    </location>
</feature>
<comment type="caution">
    <text evidence="4">The sequence shown here is derived from an EMBL/GenBank/DDBJ whole genome shotgun (WGS) entry which is preliminary data.</text>
</comment>
<evidence type="ECO:0000256" key="3">
    <source>
        <dbReference type="SAM" id="Phobius"/>
    </source>
</evidence>
<feature type="compositionally biased region" description="Basic and acidic residues" evidence="2">
    <location>
        <begin position="66"/>
        <end position="75"/>
    </location>
</feature>
<proteinExistence type="predicted"/>
<evidence type="ECO:0008006" key="6">
    <source>
        <dbReference type="Google" id="ProtNLM"/>
    </source>
</evidence>
<name>A0ABU2DNW3_9MICC</name>
<keyword evidence="3" id="KW-0812">Transmembrane</keyword>
<dbReference type="Proteomes" id="UP001251870">
    <property type="component" value="Unassembled WGS sequence"/>
</dbReference>
<dbReference type="EMBL" id="JAVKGR010000001">
    <property type="protein sequence ID" value="MDR8018126.1"/>
    <property type="molecule type" value="Genomic_DNA"/>
</dbReference>
<feature type="coiled-coil region" evidence="1">
    <location>
        <begin position="282"/>
        <end position="309"/>
    </location>
</feature>
<feature type="coiled-coil region" evidence="1">
    <location>
        <begin position="160"/>
        <end position="234"/>
    </location>
</feature>
<feature type="region of interest" description="Disordered" evidence="2">
    <location>
        <begin position="42"/>
        <end position="75"/>
    </location>
</feature>
<reference evidence="4 5" key="1">
    <citation type="submission" date="2023-09" db="EMBL/GenBank/DDBJ databases">
        <title>Description of three actinobacteria isolated from air of manufacturing shop in a pharmaceutical factory.</title>
        <authorList>
            <person name="Zhang D.-F."/>
        </authorList>
    </citation>
    <scope>NUCLEOTIDE SEQUENCE [LARGE SCALE GENOMIC DNA]</scope>
    <source>
        <strain evidence="4 5">LY-0111</strain>
    </source>
</reference>
<sequence length="537" mass="58411">MLMGPASAPLAAVIVGPLMIGAAVLILIGFGALYLSRGSGRRALGPASPGGAPHSLQHGTGQDTEQQVRDPRRDKSVEQLRREAGSMLMEADQAIRSSEQEVLFAQASYGEEEVAVFRRDIEESTQHLSAAFRAQHEFDREPPADEEQAKDIFIGILDSCQRIHETLESHREEFESLRDLENRPGPAIEQLSSTIESLRTRLRTVTDHISGLSKDFAEEALAPLRKNLDEAQRLQEISHQALDEARAAVTAGDSSAAVVAIHRGEESIDDAAEQVSSAESHEVSLREAHRSLERELGQTEQDIAQAEATLTAGQAPELAGPVAAAKNAVARIRHELQEPGPIDPLDLLAQLESAHRELDEPLNSVRDRHARDRRARESLETELLQARHQVQSSLDFLRSRRMRVSAEAQARMSEAQRCLTEAVNLREEQPSRALDHAQQAKVLAVQAAQIAETADRERAEENIMGMGQGFGARDHGGRYFGTGYSNGGYSGGFGGGPADGFGRGYGGGISGGRLFAADFGTTSRSPGLRRSRSRRSR</sequence>
<gene>
    <name evidence="4" type="ORF">RIL96_00905</name>
</gene>
<protein>
    <recommendedName>
        <fullName evidence="6">TPM domain-containing protein</fullName>
    </recommendedName>
</protein>
<dbReference type="RefSeq" id="WP_310547115.1">
    <property type="nucleotide sequence ID" value="NZ_JAVKGR010000001.1"/>
</dbReference>
<keyword evidence="3" id="KW-1133">Transmembrane helix</keyword>
<accession>A0ABU2DNW3</accession>
<keyword evidence="3" id="KW-0472">Membrane</keyword>
<keyword evidence="5" id="KW-1185">Reference proteome</keyword>